<comment type="caution">
    <text evidence="3">The sequence shown here is derived from an EMBL/GenBank/DDBJ whole genome shotgun (WGS) entry which is preliminary data.</text>
</comment>
<evidence type="ECO:0000313" key="4">
    <source>
        <dbReference type="Proteomes" id="UP001177341"/>
    </source>
</evidence>
<name>A0ABT9EUH0_9GAMM</name>
<feature type="chain" id="PRO_5047374570" evidence="1">
    <location>
        <begin position="26"/>
        <end position="305"/>
    </location>
</feature>
<feature type="signal peptide" evidence="1">
    <location>
        <begin position="1"/>
        <end position="25"/>
    </location>
</feature>
<dbReference type="EMBL" id="JAUYVO010000005">
    <property type="protein sequence ID" value="MDP2522599.1"/>
    <property type="molecule type" value="Genomic_DNA"/>
</dbReference>
<keyword evidence="1" id="KW-0732">Signal</keyword>
<dbReference type="Pfam" id="PF01497">
    <property type="entry name" value="Peripla_BP_2"/>
    <property type="match status" value="1"/>
</dbReference>
<evidence type="ECO:0000259" key="2">
    <source>
        <dbReference type="PROSITE" id="PS50983"/>
    </source>
</evidence>
<dbReference type="InterPro" id="IPR002491">
    <property type="entry name" value="ABC_transptr_periplasmic_BD"/>
</dbReference>
<dbReference type="InterPro" id="IPR050902">
    <property type="entry name" value="ABC_Transporter_SBP"/>
</dbReference>
<proteinExistence type="predicted"/>
<accession>A0ABT9EUH0</accession>
<dbReference type="Proteomes" id="UP001177341">
    <property type="component" value="Unassembled WGS sequence"/>
</dbReference>
<dbReference type="PANTHER" id="PTHR30535:SF4">
    <property type="entry name" value="HEMIN-BINDING PERIPLASMIC PROTEIN HMUT"/>
    <property type="match status" value="1"/>
</dbReference>
<dbReference type="CDD" id="cd01149">
    <property type="entry name" value="HutB"/>
    <property type="match status" value="1"/>
</dbReference>
<sequence>MVCMLNRYLATFLVCFHLIGTSVLADDSGLQSSEPEVPQRLVSTDGSLTEIVYALGYGSHLVGVDTTSTYPREAKALPQIGYKRALSVEGVMSLMPDMVLTTDDSGPAIVIDQLKQAGIKLQNYSAAPELASVKEKILGVSEQLGIPDQGKALWAQVLTQIESAMNRPLPEKPAKVLFVLSFSDRSPMVAGSETVAHLMINLAGGVNAASGFDGFKPISAEALVEMAPDVVLMMEGRNPQVTSDTLFLKPGFNQTPAASDQRLITMDGMMLLGLGPRTGLAIDTLNKALYSGQALVSAKSGLADD</sequence>
<feature type="domain" description="Fe/B12 periplasmic-binding" evidence="2">
    <location>
        <begin position="40"/>
        <end position="293"/>
    </location>
</feature>
<gene>
    <name evidence="3" type="ORF">Q8W30_08450</name>
</gene>
<keyword evidence="4" id="KW-1185">Reference proteome</keyword>
<evidence type="ECO:0000313" key="3">
    <source>
        <dbReference type="EMBL" id="MDP2522599.1"/>
    </source>
</evidence>
<organism evidence="3 4">
    <name type="scientific">Neptunomonas phycophila</name>
    <dbReference type="NCBI Taxonomy" id="1572645"/>
    <lineage>
        <taxon>Bacteria</taxon>
        <taxon>Pseudomonadati</taxon>
        <taxon>Pseudomonadota</taxon>
        <taxon>Gammaproteobacteria</taxon>
        <taxon>Oceanospirillales</taxon>
        <taxon>Oceanospirillaceae</taxon>
        <taxon>Neptunomonas</taxon>
    </lineage>
</organism>
<protein>
    <submittedName>
        <fullName evidence="3">Hemin ABC transporter substrate-binding protein</fullName>
    </submittedName>
</protein>
<dbReference type="SUPFAM" id="SSF53807">
    <property type="entry name" value="Helical backbone' metal receptor"/>
    <property type="match status" value="1"/>
</dbReference>
<reference evidence="3" key="1">
    <citation type="submission" date="2023-07" db="EMBL/GenBank/DDBJ databases">
        <title>Genome content predicts the carbon catabolic preferences of heterotrophic bacteria.</title>
        <authorList>
            <person name="Gralka M."/>
        </authorList>
    </citation>
    <scope>NUCLEOTIDE SEQUENCE</scope>
    <source>
        <strain evidence="3">5G01</strain>
    </source>
</reference>
<evidence type="ECO:0000256" key="1">
    <source>
        <dbReference type="SAM" id="SignalP"/>
    </source>
</evidence>
<dbReference type="PROSITE" id="PS50983">
    <property type="entry name" value="FE_B12_PBP"/>
    <property type="match status" value="1"/>
</dbReference>
<dbReference type="Gene3D" id="3.40.50.1980">
    <property type="entry name" value="Nitrogenase molybdenum iron protein domain"/>
    <property type="match status" value="2"/>
</dbReference>
<dbReference type="PANTHER" id="PTHR30535">
    <property type="entry name" value="VITAMIN B12-BINDING PROTEIN"/>
    <property type="match status" value="1"/>
</dbReference>